<reference evidence="1 2" key="2">
    <citation type="submission" date="2018-11" db="EMBL/GenBank/DDBJ databases">
        <authorList>
            <consortium name="Pathogen Informatics"/>
        </authorList>
    </citation>
    <scope>NUCLEOTIDE SEQUENCE [LARGE SCALE GENOMIC DNA]</scope>
    <source>
        <strain evidence="1 2">Egypt</strain>
    </source>
</reference>
<gene>
    <name evidence="1" type="ORF">ECPE_LOCUS11511</name>
</gene>
<accession>A0A183AX26</accession>
<dbReference type="WBParaSite" id="ECPE_0001154601-mRNA-1">
    <property type="protein sequence ID" value="ECPE_0001154601-mRNA-1"/>
    <property type="gene ID" value="ECPE_0001154601"/>
</dbReference>
<protein>
    <submittedName>
        <fullName evidence="3">RES domain-containing protein</fullName>
    </submittedName>
</protein>
<name>A0A183AX26_9TREM</name>
<dbReference type="Proteomes" id="UP000272942">
    <property type="component" value="Unassembled WGS sequence"/>
</dbReference>
<keyword evidence="2" id="KW-1185">Reference proteome</keyword>
<dbReference type="EMBL" id="UZAN01050968">
    <property type="protein sequence ID" value="VDP88595.1"/>
    <property type="molecule type" value="Genomic_DNA"/>
</dbReference>
<evidence type="ECO:0000313" key="3">
    <source>
        <dbReference type="WBParaSite" id="ECPE_0001154601-mRNA-1"/>
    </source>
</evidence>
<proteinExistence type="predicted"/>
<organism evidence="3">
    <name type="scientific">Echinostoma caproni</name>
    <dbReference type="NCBI Taxonomy" id="27848"/>
    <lineage>
        <taxon>Eukaryota</taxon>
        <taxon>Metazoa</taxon>
        <taxon>Spiralia</taxon>
        <taxon>Lophotrochozoa</taxon>
        <taxon>Platyhelminthes</taxon>
        <taxon>Trematoda</taxon>
        <taxon>Digenea</taxon>
        <taxon>Plagiorchiida</taxon>
        <taxon>Echinostomata</taxon>
        <taxon>Echinostomatoidea</taxon>
        <taxon>Echinostomatidae</taxon>
        <taxon>Echinostoma</taxon>
    </lineage>
</organism>
<evidence type="ECO:0000313" key="2">
    <source>
        <dbReference type="Proteomes" id="UP000272942"/>
    </source>
</evidence>
<reference evidence="3" key="1">
    <citation type="submission" date="2016-06" db="UniProtKB">
        <authorList>
            <consortium name="WormBaseParasite"/>
        </authorList>
    </citation>
    <scope>IDENTIFICATION</scope>
</reference>
<sequence>MKVWRLKDAVLKAIRSGGCTLCGYTVGRNLDARLAIIIPWQLDLSLPMQSPSKRWGAATRDPTTGLVSELASLNSKDGISAVVRVWRQSYAYKRFGIVVDPNAKDSSDIGRMLGFISEPALRSTLYLL</sequence>
<evidence type="ECO:0000313" key="1">
    <source>
        <dbReference type="EMBL" id="VDP88595.1"/>
    </source>
</evidence>
<dbReference type="AlphaFoldDB" id="A0A183AX26"/>